<feature type="domain" description="AB hydrolase-1" evidence="2">
    <location>
        <begin position="48"/>
        <end position="140"/>
    </location>
</feature>
<dbReference type="InterPro" id="IPR000073">
    <property type="entry name" value="AB_hydrolase_1"/>
</dbReference>
<organism evidence="3 4">
    <name type="scientific">Chelydra serpentina</name>
    <name type="common">Snapping turtle</name>
    <name type="synonym">Testudo serpentina</name>
    <dbReference type="NCBI Taxonomy" id="8475"/>
    <lineage>
        <taxon>Eukaryota</taxon>
        <taxon>Metazoa</taxon>
        <taxon>Chordata</taxon>
        <taxon>Craniata</taxon>
        <taxon>Vertebrata</taxon>
        <taxon>Euteleostomi</taxon>
        <taxon>Archelosauria</taxon>
        <taxon>Testudinata</taxon>
        <taxon>Testudines</taxon>
        <taxon>Cryptodira</taxon>
        <taxon>Durocryptodira</taxon>
        <taxon>Americhelydia</taxon>
        <taxon>Chelydroidea</taxon>
        <taxon>Chelydridae</taxon>
        <taxon>Chelydra</taxon>
    </lineage>
</organism>
<protein>
    <submittedName>
        <fullName evidence="3">Abhydrolase domain containing 4</fullName>
    </submittedName>
</protein>
<dbReference type="InterPro" id="IPR029058">
    <property type="entry name" value="AB_hydrolase_fold"/>
</dbReference>
<dbReference type="Gene3D" id="3.40.50.1820">
    <property type="entry name" value="alpha/beta hydrolase"/>
    <property type="match status" value="1"/>
</dbReference>
<proteinExistence type="predicted"/>
<comment type="caution">
    <text evidence="3">The sequence shown here is derived from an EMBL/GenBank/DDBJ whole genome shotgun (WGS) entry which is preliminary data.</text>
</comment>
<feature type="region of interest" description="Disordered" evidence="1">
    <location>
        <begin position="139"/>
        <end position="174"/>
    </location>
</feature>
<dbReference type="PANTHER" id="PTHR42886">
    <property type="entry name" value="RE40534P-RELATED"/>
    <property type="match status" value="1"/>
</dbReference>
<reference evidence="3 4" key="1">
    <citation type="journal article" date="2020" name="G3 (Bethesda)">
        <title>Draft Genome of the Common Snapping Turtle, Chelydra serpentina, a Model for Phenotypic Plasticity in Reptiles.</title>
        <authorList>
            <person name="Das D."/>
            <person name="Singh S.K."/>
            <person name="Bierstedt J."/>
            <person name="Erickson A."/>
            <person name="Galli G.L.J."/>
            <person name="Crossley D.A. 2nd"/>
            <person name="Rhen T."/>
        </authorList>
    </citation>
    <scope>NUCLEOTIDE SEQUENCE [LARGE SCALE GENOMIC DNA]</scope>
    <source>
        <strain evidence="3">KW</strain>
    </source>
</reference>
<dbReference type="PANTHER" id="PTHR42886:SF21">
    <property type="entry name" value="(LYSO)-N-ACYLPHOSPHATIDYLETHANOLAMINE LIPASE"/>
    <property type="match status" value="1"/>
</dbReference>
<name>A0A8T1S5Y7_CHESE</name>
<dbReference type="GO" id="GO:0005811">
    <property type="term" value="C:lipid droplet"/>
    <property type="evidence" value="ECO:0007669"/>
    <property type="project" value="TreeGrafter"/>
</dbReference>
<accession>A0A8T1S5Y7</accession>
<dbReference type="SUPFAM" id="SSF53474">
    <property type="entry name" value="alpha/beta-Hydrolases"/>
    <property type="match status" value="1"/>
</dbReference>
<keyword evidence="4" id="KW-1185">Reference proteome</keyword>
<evidence type="ECO:0000256" key="1">
    <source>
        <dbReference type="SAM" id="MobiDB-lite"/>
    </source>
</evidence>
<dbReference type="EMBL" id="JAHGAV010000634">
    <property type="protein sequence ID" value="KAG6924270.1"/>
    <property type="molecule type" value="Genomic_DNA"/>
</dbReference>
<dbReference type="AlphaFoldDB" id="A0A8T1S5Y7"/>
<feature type="non-terminal residue" evidence="3">
    <location>
        <position position="1"/>
    </location>
</feature>
<dbReference type="Proteomes" id="UP000765507">
    <property type="component" value="Unassembled WGS sequence"/>
</dbReference>
<evidence type="ECO:0000313" key="3">
    <source>
        <dbReference type="EMBL" id="KAG6924270.1"/>
    </source>
</evidence>
<dbReference type="GO" id="GO:0042171">
    <property type="term" value="F:lysophosphatidic acid acyltransferase activity"/>
    <property type="evidence" value="ECO:0007669"/>
    <property type="project" value="TreeGrafter"/>
</dbReference>
<dbReference type="GO" id="GO:0006654">
    <property type="term" value="P:phosphatidic acid biosynthetic process"/>
    <property type="evidence" value="ECO:0007669"/>
    <property type="project" value="TreeGrafter"/>
</dbReference>
<dbReference type="GO" id="GO:0005739">
    <property type="term" value="C:mitochondrion"/>
    <property type="evidence" value="ECO:0007669"/>
    <property type="project" value="TreeGrafter"/>
</dbReference>
<evidence type="ECO:0000313" key="4">
    <source>
        <dbReference type="Proteomes" id="UP000765507"/>
    </source>
</evidence>
<dbReference type="Pfam" id="PF00561">
    <property type="entry name" value="Abhydrolase_1"/>
    <property type="match status" value="1"/>
</dbReference>
<dbReference type="GO" id="GO:0004622">
    <property type="term" value="F:phosphatidylcholine lysophospholipase activity"/>
    <property type="evidence" value="ECO:0007669"/>
    <property type="project" value="TreeGrafter"/>
</dbReference>
<dbReference type="GO" id="GO:0055088">
    <property type="term" value="P:lipid homeostasis"/>
    <property type="evidence" value="ECO:0007669"/>
    <property type="project" value="TreeGrafter"/>
</dbReference>
<sequence>ARGWLRPANAPPCAGLRSRFVGRYVTLPSRERVWTVSLCPEQGEGRTPLVLVHGFGGGVGLWVLNLDRLGARRPLHAFDLLGFGRSSRPPFPPDAQGAEEEFVRSIEDWRRQLGIGHMILLGHSLGGFLAASYSLAHPERGEAPHPGGPLGLPRAPHRPQPDPGPPNLGQGHGCCPGALQPPGCAESRWALGPRPRPALPAGLQAEIRRVL</sequence>
<evidence type="ECO:0000259" key="2">
    <source>
        <dbReference type="Pfam" id="PF00561"/>
    </source>
</evidence>
<dbReference type="OrthoDB" id="7457040at2759"/>
<gene>
    <name evidence="3" type="primary">ABHD4</name>
    <name evidence="3" type="ORF">G0U57_017941</name>
</gene>